<evidence type="ECO:0000313" key="2">
    <source>
        <dbReference type="EMBL" id="ETD24956.1"/>
    </source>
</evidence>
<dbReference type="eggNOG" id="COG1538">
    <property type="taxonomic scope" value="Bacteria"/>
</dbReference>
<dbReference type="HOGENOM" id="CLU_620761_0_0_7"/>
<comment type="caution">
    <text evidence="2">The sequence shown here is derived from an EMBL/GenBank/DDBJ whole genome shotgun (WGS) entry which is preliminary data.</text>
</comment>
<dbReference type="Proteomes" id="UP000018731">
    <property type="component" value="Unassembled WGS sequence"/>
</dbReference>
<name>V8CE21_9HELI</name>
<accession>V8CE21</accession>
<feature type="region of interest" description="Disordered" evidence="1">
    <location>
        <begin position="303"/>
        <end position="325"/>
    </location>
</feature>
<dbReference type="SUPFAM" id="SSF56954">
    <property type="entry name" value="Outer membrane efflux proteins (OEP)"/>
    <property type="match status" value="1"/>
</dbReference>
<dbReference type="AlphaFoldDB" id="V8CE21"/>
<sequence>MKKEQRDIALIPYPQRAFAMNTFTKNVIGGFCLCVLPLLLTLAQANPQANTANAKESSAKKSSKDSNLPKLDFKSVIKSYKDTSQNNSKDGSQNTLQEPLTELTKETFFDSVEARNVNLIKSKATFASLLESQKAYNSWESPYAEVEGDSTKNGYGRRELEVSALFLLKPKLPWVQTLLHKSLSLQTLQYQKTYNLYKNLAFISAKQLYLTYLITKEKYHIYIHRESNFLSQLQIAQAKLNAGSMSKKDYISFNNAYLDARLLKMRSQTQLLDLQRQLHQILGVEMGEIVLPDEFAESAYSSQLGTSDSASGGADFGADNGTSEYDDYERAQKGANLSRHIEEQILSPRRDVVVKGLDFAYAQISLPKARENLNSSLYTEILDLQAKDYKTNAKISSRERFDSIEIGAGVVHAESSDGVKFRVSVPLPFTPKNTHLKRKFLALHSGALAESQITKTNLAISLDSYYEQLRNKKSYIELQKENIQNKKGLVEMGKIAYEAQKISLFEYLTYQNAYMDSLITLADAKLEYIAIQSMLEETLGEMLQ</sequence>
<dbReference type="Gene3D" id="1.20.1600.10">
    <property type="entry name" value="Outer membrane efflux proteins (OEP)"/>
    <property type="match status" value="1"/>
</dbReference>
<organism evidence="2 3">
    <name type="scientific">Helicobacter macacae MIT 99-5501</name>
    <dbReference type="NCBI Taxonomy" id="1357400"/>
    <lineage>
        <taxon>Bacteria</taxon>
        <taxon>Pseudomonadati</taxon>
        <taxon>Campylobacterota</taxon>
        <taxon>Epsilonproteobacteria</taxon>
        <taxon>Campylobacterales</taxon>
        <taxon>Helicobacteraceae</taxon>
        <taxon>Helicobacter</taxon>
    </lineage>
</organism>
<dbReference type="EMBL" id="AZJI01000001">
    <property type="protein sequence ID" value="ETD24956.1"/>
    <property type="molecule type" value="Genomic_DNA"/>
</dbReference>
<proteinExistence type="predicted"/>
<dbReference type="GO" id="GO:0015562">
    <property type="term" value="F:efflux transmembrane transporter activity"/>
    <property type="evidence" value="ECO:0007669"/>
    <property type="project" value="InterPro"/>
</dbReference>
<dbReference type="RefSeq" id="WP_023926958.1">
    <property type="nucleotide sequence ID" value="NZ_KI669454.1"/>
</dbReference>
<gene>
    <name evidence="2" type="ORF">HMPREF2086_00290</name>
</gene>
<evidence type="ECO:0008006" key="4">
    <source>
        <dbReference type="Google" id="ProtNLM"/>
    </source>
</evidence>
<keyword evidence="3" id="KW-1185">Reference proteome</keyword>
<dbReference type="STRING" id="1357400.HMPREF2086_00290"/>
<dbReference type="OrthoDB" id="5327664at2"/>
<evidence type="ECO:0000256" key="1">
    <source>
        <dbReference type="SAM" id="MobiDB-lite"/>
    </source>
</evidence>
<dbReference type="PATRIC" id="fig|1357400.3.peg.403"/>
<evidence type="ECO:0000313" key="3">
    <source>
        <dbReference type="Proteomes" id="UP000018731"/>
    </source>
</evidence>
<reference evidence="2 3" key="1">
    <citation type="journal article" date="2014" name="Genome Announc.">
        <title>Draft genome sequences of six enterohepatic helicobacter species isolated from humans and one from rhesus macaques.</title>
        <authorList>
            <person name="Shen Z."/>
            <person name="Sheh A."/>
            <person name="Young S.K."/>
            <person name="Abouelliel A."/>
            <person name="Ward D.V."/>
            <person name="Earl A.M."/>
            <person name="Fox J.G."/>
        </authorList>
    </citation>
    <scope>NUCLEOTIDE SEQUENCE [LARGE SCALE GENOMIC DNA]</scope>
    <source>
        <strain evidence="2 3">MIT 99-5501</strain>
    </source>
</reference>
<protein>
    <recommendedName>
        <fullName evidence="4">Outer membrane efflux protein</fullName>
    </recommendedName>
</protein>